<dbReference type="Proteomes" id="UP000667802">
    <property type="component" value="Unassembled WGS sequence"/>
</dbReference>
<accession>A0AAP5M9I6</accession>
<evidence type="ECO:0000256" key="1">
    <source>
        <dbReference type="SAM" id="SignalP"/>
    </source>
</evidence>
<proteinExistence type="predicted"/>
<dbReference type="Pfam" id="PF05860">
    <property type="entry name" value="TPS"/>
    <property type="match status" value="1"/>
</dbReference>
<dbReference type="AlphaFoldDB" id="A0AAP5M9I6"/>
<feature type="domain" description="Filamentous haemagglutinin FhaB/tRNA nuclease CdiA-like TPS" evidence="2">
    <location>
        <begin position="31"/>
        <end position="142"/>
    </location>
</feature>
<keyword evidence="4" id="KW-1185">Reference proteome</keyword>
<sequence>MAAIWRRLLGFALGSASFFNANCTIAQITPDRTLPNNSNVTINGSVFNITGGTQAGRNLFHSFQQFSVPANNTALFNNGSDIQNIFSRVTGGSVSDIQGTIRALGTANLFFLNPNGIVFGRNASLNVGGSFVATTANAIQFGNLGSFSASEPNNPALLTVNPTALFYNQIAADASIQNNSQATVNGFVTGLQVPDGKSLLLVGGNVTLDGGALTAYGGRVELASLAAPGTIGLNVAGDTLSLSAPSNVQRGNISLTNQAFVDVSGAGGGDITVNAGNLAMSNSYLFAGIGTGLGNGSSTKAGDININVDSISLSDGAQIGDVTFGQGNAGNITIIAKGVATFDGVDSNGFSSGLFSNVQAGAVGNAGNINITAGVLSLTKGAEFGVGVLSKTDTLPAGQGNSGTINVNVGNALIIAGINTGIFGDIGTGGVGRGGDIKVQAGNISLIDNGLIRSSTFGQGNAGNILLTARDGIFLDKNAFIASNIQSSAIGNAANIDINTGSLSVKDGSQIYSFTRGVGNAGNITITAKNAVTFDGVSNNGFFSGLFSSVEASAVGNGGKIDINAGSLSLTNRGQISSATFGRGDAGYIRINVRDAITLDGNSTGIFSNLFSTALGKGGDIQLTSGSLSVSNGAQLLSSTAGQGSGGNITINTGNAISIFGNAVNNTNISGVFSNLENTAVGNGGNINITAGTLYEANNAQLSASALGLGNAGNINITTKEAISLDAGSTVSSTLGVSTARRVSLRFDENNRPILTLEPFEGNIFQNAKGNSGNINIRTNRLTVTNGARLTTSTSGQGNAGNIDINTSTAIFSGSSPNGFPSSASSAVETSGVGNGGIIKITTDELTVDNGAQLIASTFGTGDAGSIDITARDTVSFDGVGRNGPSGASSAVETGTQGNGGNLTVDAKRLNIVNGAAGDVSNLGSGNRNAGNLQVRADFINLDFGKLIANSTSGQGGNINLQTSDIVLLRHNSLISNTSGTAQLSGNGGNFTLNTKFLVAPVLNNSDIVTNAFNGRGGKIDITASDGVFGFVVRSQEDLERSLSTTDVNQLDPQKLKTNDISSISQTGTTIISPDIDPTRGLIILPTVNENPPKLVSSSCTAFNEVAGGNNFTITGRGGLPPSPYEPLTSDAIWSDTRLPLTTAHQNQPNKHAAKIKPKPIEIVPATGWVFNDKGEVTLISSVSNATSSTPTSCPAR</sequence>
<dbReference type="InterPro" id="IPR011050">
    <property type="entry name" value="Pectin_lyase_fold/virulence"/>
</dbReference>
<dbReference type="SMART" id="SM00912">
    <property type="entry name" value="Haemagg_act"/>
    <property type="match status" value="1"/>
</dbReference>
<name>A0AAP5M9I6_9CYAN</name>
<evidence type="ECO:0000313" key="3">
    <source>
        <dbReference type="EMBL" id="MDR9900231.1"/>
    </source>
</evidence>
<dbReference type="SUPFAM" id="SSF51126">
    <property type="entry name" value="Pectin lyase-like"/>
    <property type="match status" value="4"/>
</dbReference>
<dbReference type="InterPro" id="IPR012334">
    <property type="entry name" value="Pectin_lyas_fold"/>
</dbReference>
<dbReference type="NCBIfam" id="TIGR01901">
    <property type="entry name" value="adhes_NPXG"/>
    <property type="match status" value="1"/>
</dbReference>
<feature type="signal peptide" evidence="1">
    <location>
        <begin position="1"/>
        <end position="21"/>
    </location>
</feature>
<reference evidence="4" key="1">
    <citation type="journal article" date="2021" name="Science">
        <title>Hunting the eagle killer: A cyanobacterial neurotoxin causes vacuolar myelinopathy.</title>
        <authorList>
            <person name="Breinlinger S."/>
            <person name="Phillips T.J."/>
            <person name="Haram B.N."/>
            <person name="Mares J."/>
            <person name="Martinez Yerena J.A."/>
            <person name="Hrouzek P."/>
            <person name="Sobotka R."/>
            <person name="Henderson W.M."/>
            <person name="Schmieder P."/>
            <person name="Williams S.M."/>
            <person name="Lauderdale J.D."/>
            <person name="Wilde H.D."/>
            <person name="Gerrin W."/>
            <person name="Kust A."/>
            <person name="Washington J.W."/>
            <person name="Wagner C."/>
            <person name="Geier B."/>
            <person name="Liebeke M."/>
            <person name="Enke H."/>
            <person name="Niedermeyer T.H.J."/>
            <person name="Wilde S.B."/>
        </authorList>
    </citation>
    <scope>NUCLEOTIDE SEQUENCE [LARGE SCALE GENOMIC DNA]</scope>
    <source>
        <strain evidence="4">Thurmond2011</strain>
    </source>
</reference>
<gene>
    <name evidence="3" type="ORF">G7B40_037625</name>
</gene>
<organism evidence="3 4">
    <name type="scientific">Aetokthonos hydrillicola Thurmond2011</name>
    <dbReference type="NCBI Taxonomy" id="2712845"/>
    <lineage>
        <taxon>Bacteria</taxon>
        <taxon>Bacillati</taxon>
        <taxon>Cyanobacteriota</taxon>
        <taxon>Cyanophyceae</taxon>
        <taxon>Nostocales</taxon>
        <taxon>Hapalosiphonaceae</taxon>
        <taxon>Aetokthonos</taxon>
    </lineage>
</organism>
<protein>
    <submittedName>
        <fullName evidence="3">Filamentous hemagglutinin N-terminal domain-containing protein</fullName>
    </submittedName>
</protein>
<feature type="chain" id="PRO_5042957253" evidence="1">
    <location>
        <begin position="22"/>
        <end position="1197"/>
    </location>
</feature>
<dbReference type="RefSeq" id="WP_208340602.1">
    <property type="nucleotide sequence ID" value="NZ_CAWQFN010000717.1"/>
</dbReference>
<keyword evidence="1" id="KW-0732">Signal</keyword>
<evidence type="ECO:0000259" key="2">
    <source>
        <dbReference type="SMART" id="SM00912"/>
    </source>
</evidence>
<comment type="caution">
    <text evidence="3">The sequence shown here is derived from an EMBL/GenBank/DDBJ whole genome shotgun (WGS) entry which is preliminary data.</text>
</comment>
<dbReference type="Gene3D" id="2.160.20.10">
    <property type="entry name" value="Single-stranded right-handed beta-helix, Pectin lyase-like"/>
    <property type="match status" value="4"/>
</dbReference>
<dbReference type="InterPro" id="IPR008638">
    <property type="entry name" value="FhaB/CdiA-like_TPS"/>
</dbReference>
<dbReference type="EMBL" id="JAALHA020000032">
    <property type="protein sequence ID" value="MDR9900231.1"/>
    <property type="molecule type" value="Genomic_DNA"/>
</dbReference>
<evidence type="ECO:0000313" key="4">
    <source>
        <dbReference type="Proteomes" id="UP000667802"/>
    </source>
</evidence>